<dbReference type="CDD" id="cd02440">
    <property type="entry name" value="AdoMet_MTases"/>
    <property type="match status" value="1"/>
</dbReference>
<evidence type="ECO:0000256" key="3">
    <source>
        <dbReference type="ARBA" id="ARBA00022691"/>
    </source>
</evidence>
<keyword evidence="1 4" id="KW-0489">Methyltransferase</keyword>
<dbReference type="AlphaFoldDB" id="A0A5Q3QEK2"/>
<keyword evidence="5" id="KW-1185">Reference proteome</keyword>
<dbReference type="PANTHER" id="PTHR10509">
    <property type="entry name" value="O-METHYLTRANSFERASE-RELATED"/>
    <property type="match status" value="1"/>
</dbReference>
<reference evidence="5" key="1">
    <citation type="submission" date="2019-11" db="EMBL/GenBank/DDBJ databases">
        <title>The complete genome sequence of Saccharopolyspora sp. E2A.</title>
        <authorList>
            <person name="Zhang G."/>
        </authorList>
    </citation>
    <scope>NUCLEOTIDE SEQUENCE [LARGE SCALE GENOMIC DNA]</scope>
    <source>
        <strain evidence="5">E2A</strain>
    </source>
</reference>
<evidence type="ECO:0000313" key="4">
    <source>
        <dbReference type="EMBL" id="QGK69935.1"/>
    </source>
</evidence>
<dbReference type="EMBL" id="CP045929">
    <property type="protein sequence ID" value="QGK69935.1"/>
    <property type="molecule type" value="Genomic_DNA"/>
</dbReference>
<dbReference type="Proteomes" id="UP000371041">
    <property type="component" value="Chromosome"/>
</dbReference>
<keyword evidence="2 4" id="KW-0808">Transferase</keyword>
<dbReference type="GO" id="GO:0008171">
    <property type="term" value="F:O-methyltransferase activity"/>
    <property type="evidence" value="ECO:0007669"/>
    <property type="project" value="InterPro"/>
</dbReference>
<dbReference type="PANTHER" id="PTHR10509:SF14">
    <property type="entry name" value="CAFFEOYL-COA O-METHYLTRANSFERASE 3-RELATED"/>
    <property type="match status" value="1"/>
</dbReference>
<dbReference type="GO" id="GO:0032259">
    <property type="term" value="P:methylation"/>
    <property type="evidence" value="ECO:0007669"/>
    <property type="project" value="UniProtKB-KW"/>
</dbReference>
<dbReference type="SUPFAM" id="SSF53335">
    <property type="entry name" value="S-adenosyl-L-methionine-dependent methyltransferases"/>
    <property type="match status" value="1"/>
</dbReference>
<dbReference type="InterPro" id="IPR029063">
    <property type="entry name" value="SAM-dependent_MTases_sf"/>
</dbReference>
<evidence type="ECO:0000256" key="1">
    <source>
        <dbReference type="ARBA" id="ARBA00022603"/>
    </source>
</evidence>
<dbReference type="Pfam" id="PF01596">
    <property type="entry name" value="Methyltransf_3"/>
    <property type="match status" value="1"/>
</dbReference>
<proteinExistence type="predicted"/>
<accession>A0A5Q3QEK2</accession>
<evidence type="ECO:0000256" key="2">
    <source>
        <dbReference type="ARBA" id="ARBA00022679"/>
    </source>
</evidence>
<dbReference type="PROSITE" id="PS51682">
    <property type="entry name" value="SAM_OMT_I"/>
    <property type="match status" value="1"/>
</dbReference>
<sequence length="224" mass="24176">MDKQQWTAVEDYFVSTVVGRDEALDAAAADAQRAGMPAIAVPPNHGKFLQLLALMQGAQRILEVGTLGGLSAIWMARALPDNGRLVTLEYNEAYADVARTSIARAGLADRIEVRVGAALETLPVLAREGAGPFDLAFLDADKENNPAYFEWALEMARPGSVIVVDNVVRGGRVLEADSDDAMVQGVRRLHTMVAAEPRVRATSLQTVDSKEYDGFLMAYVDKSA</sequence>
<name>A0A5Q3QEK2_9PSEU</name>
<protein>
    <submittedName>
        <fullName evidence="4">Methyltransferase</fullName>
    </submittedName>
</protein>
<dbReference type="GO" id="GO:0008757">
    <property type="term" value="F:S-adenosylmethionine-dependent methyltransferase activity"/>
    <property type="evidence" value="ECO:0007669"/>
    <property type="project" value="TreeGrafter"/>
</dbReference>
<keyword evidence="3" id="KW-0949">S-adenosyl-L-methionine</keyword>
<dbReference type="InterPro" id="IPR002935">
    <property type="entry name" value="SAM_O-MeTrfase"/>
</dbReference>
<dbReference type="RefSeq" id="WP_154076528.1">
    <property type="nucleotide sequence ID" value="NZ_CP045929.1"/>
</dbReference>
<organism evidence="4 5">
    <name type="scientific">Allosaccharopolyspora coralli</name>
    <dbReference type="NCBI Taxonomy" id="2665642"/>
    <lineage>
        <taxon>Bacteria</taxon>
        <taxon>Bacillati</taxon>
        <taxon>Actinomycetota</taxon>
        <taxon>Actinomycetes</taxon>
        <taxon>Pseudonocardiales</taxon>
        <taxon>Pseudonocardiaceae</taxon>
        <taxon>Allosaccharopolyspora</taxon>
    </lineage>
</organism>
<evidence type="ECO:0000313" key="5">
    <source>
        <dbReference type="Proteomes" id="UP000371041"/>
    </source>
</evidence>
<dbReference type="InterPro" id="IPR050362">
    <property type="entry name" value="Cation-dep_OMT"/>
</dbReference>
<dbReference type="KEGG" id="sace:GIY23_10750"/>
<dbReference type="Gene3D" id="3.40.50.150">
    <property type="entry name" value="Vaccinia Virus protein VP39"/>
    <property type="match status" value="1"/>
</dbReference>
<gene>
    <name evidence="4" type="ORF">GIY23_10750</name>
</gene>